<dbReference type="Proteomes" id="UP000053789">
    <property type="component" value="Unassembled WGS sequence"/>
</dbReference>
<evidence type="ECO:0000313" key="2">
    <source>
        <dbReference type="Proteomes" id="UP000053789"/>
    </source>
</evidence>
<dbReference type="VEuPathDB" id="FungiDB:Z519_05998"/>
<dbReference type="RefSeq" id="XP_016620062.1">
    <property type="nucleotide sequence ID" value="XM_016763738.1"/>
</dbReference>
<evidence type="ECO:0000313" key="1">
    <source>
        <dbReference type="EMBL" id="KIW93393.1"/>
    </source>
</evidence>
<gene>
    <name evidence="1" type="ORF">Z519_05998</name>
</gene>
<keyword evidence="2" id="KW-1185">Reference proteome</keyword>
<name>A0A0D2HJB0_CLAB1</name>
<protein>
    <submittedName>
        <fullName evidence="1">Uncharacterized protein</fullName>
    </submittedName>
</protein>
<sequence length="259" mass="29489">MDVSSTTINLAFPHAVTSVFAPSFTLGANFCRCNSHHYPAVWHLADAAPLAPFRNKCQCQRHYYHCRRHLRKREMSVRLPHVSVGTGLWASYDKLGPQGMRVRFAPGQRVSWSRVDGGDPEVPLTIDMVAKDHALWQNGSGAVLDRAIFPPLSSTPWWLRALFVILAVALLPWRNKLLNPMLWVQLQTIFFAHDLRLPWLRTRDMAMDCAAVWWCTACLGEALAHPKFLHHRKGGNDVVILDWNARPRNEVGVICQVYH</sequence>
<reference evidence="1" key="1">
    <citation type="submission" date="2015-01" db="EMBL/GenBank/DDBJ databases">
        <title>The Genome Sequence of Cladophialophora bantiana CBS 173.52.</title>
        <authorList>
            <consortium name="The Broad Institute Genomics Platform"/>
            <person name="Cuomo C."/>
            <person name="de Hoog S."/>
            <person name="Gorbushina A."/>
            <person name="Stielow B."/>
            <person name="Teixiera M."/>
            <person name="Abouelleil A."/>
            <person name="Chapman S.B."/>
            <person name="Priest M."/>
            <person name="Young S.K."/>
            <person name="Wortman J."/>
            <person name="Nusbaum C."/>
            <person name="Birren B."/>
        </authorList>
    </citation>
    <scope>NUCLEOTIDE SEQUENCE [LARGE SCALE GENOMIC DNA]</scope>
    <source>
        <strain evidence="1">CBS 173.52</strain>
    </source>
</reference>
<dbReference type="EMBL" id="KN846987">
    <property type="protein sequence ID" value="KIW93393.1"/>
    <property type="molecule type" value="Genomic_DNA"/>
</dbReference>
<dbReference type="GeneID" id="27698926"/>
<proteinExistence type="predicted"/>
<dbReference type="HOGENOM" id="CLU_1073639_0_0_1"/>
<organism evidence="1 2">
    <name type="scientific">Cladophialophora bantiana (strain ATCC 10958 / CBS 173.52 / CDC B-1940 / NIH 8579)</name>
    <name type="common">Xylohypha bantiana</name>
    <dbReference type="NCBI Taxonomy" id="1442370"/>
    <lineage>
        <taxon>Eukaryota</taxon>
        <taxon>Fungi</taxon>
        <taxon>Dikarya</taxon>
        <taxon>Ascomycota</taxon>
        <taxon>Pezizomycotina</taxon>
        <taxon>Eurotiomycetes</taxon>
        <taxon>Chaetothyriomycetidae</taxon>
        <taxon>Chaetothyriales</taxon>
        <taxon>Herpotrichiellaceae</taxon>
        <taxon>Cladophialophora</taxon>
    </lineage>
</organism>
<dbReference type="OrthoDB" id="5372385at2759"/>
<dbReference type="AlphaFoldDB" id="A0A0D2HJB0"/>
<accession>A0A0D2HJB0</accession>